<accession>A0A8J7G1C4</accession>
<dbReference type="GO" id="GO:0043165">
    <property type="term" value="P:Gram-negative-bacterium-type cell outer membrane assembly"/>
    <property type="evidence" value="ECO:0007669"/>
    <property type="project" value="UniProtKB-UniRule"/>
</dbReference>
<dbReference type="EMBL" id="JADFUA010000005">
    <property type="protein sequence ID" value="MBE9609593.1"/>
    <property type="molecule type" value="Genomic_DNA"/>
</dbReference>
<dbReference type="RefSeq" id="WP_194116125.1">
    <property type="nucleotide sequence ID" value="NZ_JADFUA010000005.1"/>
</dbReference>
<dbReference type="Proteomes" id="UP000604481">
    <property type="component" value="Unassembled WGS sequence"/>
</dbReference>
<dbReference type="InterPro" id="IPR002372">
    <property type="entry name" value="PQQ_rpt_dom"/>
</dbReference>
<feature type="domain" description="Pyrrolo-quinoline quinone repeat" evidence="6">
    <location>
        <begin position="74"/>
        <end position="301"/>
    </location>
</feature>
<dbReference type="GO" id="GO:0009279">
    <property type="term" value="C:cell outer membrane"/>
    <property type="evidence" value="ECO:0007669"/>
    <property type="project" value="UniProtKB-SubCell"/>
</dbReference>
<gene>
    <name evidence="4 7" type="primary">bamB</name>
    <name evidence="7" type="ORF">INR99_09530</name>
</gene>
<dbReference type="SUPFAM" id="SSF50998">
    <property type="entry name" value="Quinoprotein alcohol dehydrogenase-like"/>
    <property type="match status" value="1"/>
</dbReference>
<dbReference type="InterPro" id="IPR011047">
    <property type="entry name" value="Quinoprotein_ADH-like_sf"/>
</dbReference>
<dbReference type="NCBIfam" id="TIGR03300">
    <property type="entry name" value="assembly_YfgL"/>
    <property type="match status" value="1"/>
</dbReference>
<dbReference type="GO" id="GO:0051205">
    <property type="term" value="P:protein insertion into membrane"/>
    <property type="evidence" value="ECO:0007669"/>
    <property type="project" value="UniProtKB-UniRule"/>
</dbReference>
<protein>
    <recommendedName>
        <fullName evidence="4">Outer membrane protein assembly factor BamB</fullName>
    </recommendedName>
</protein>
<evidence type="ECO:0000313" key="7">
    <source>
        <dbReference type="EMBL" id="MBE9609593.1"/>
    </source>
</evidence>
<dbReference type="AlphaFoldDB" id="A0A8J7G1C4"/>
<dbReference type="InterPro" id="IPR018391">
    <property type="entry name" value="PQQ_b-propeller_rpt"/>
</dbReference>
<keyword evidence="8" id="KW-1185">Reference proteome</keyword>
<dbReference type="HAMAP" id="MF_00923">
    <property type="entry name" value="OM_assembly_BamB"/>
    <property type="match status" value="1"/>
</dbReference>
<evidence type="ECO:0000256" key="4">
    <source>
        <dbReference type="HAMAP-Rule" id="MF_00923"/>
    </source>
</evidence>
<sequence length="376" mass="39347">MSTKRLGLASCLILALAACGTTSNAPEPNPLPQVADKAGAAVRWNRSIGGSTELRYRPAVSDEAIAVAGAPNQLALLDKASGQARWTVTLERPVAGGVGLNDKLVVVGTLKGDVIAFSRSGQQLWTAKATSEIIAPPVIGSGVVLVRSGDGRVSAFSAEDGSLKWFYQRQQPALLLRNFAAPLINNGVAYVGLPAGRLVALDLQDGRVRWDAPLALPRGASELERVTDVVTTPVFASGSVCAVAYQGRVGCIEAASGTLLWTREASSASGLEADGQAVYFTDDKGAVVALDRSSGRNLWRQDKLANRALSAPALHGNYLLVGDFEGYLHWINRDDGAFVAQRPTDGGRVAVAPQALSGDTVLVQTTKGGLYAFGVK</sequence>
<dbReference type="InterPro" id="IPR015943">
    <property type="entry name" value="WD40/YVTN_repeat-like_dom_sf"/>
</dbReference>
<name>A0A8J7G1C4_9NEIS</name>
<comment type="function">
    <text evidence="4">Part of the outer membrane protein assembly complex, which is involved in assembly and insertion of beta-barrel proteins into the outer membrane.</text>
</comment>
<feature type="chain" id="PRO_5035346654" description="Outer membrane protein assembly factor BamB" evidence="5">
    <location>
        <begin position="26"/>
        <end position="376"/>
    </location>
</feature>
<keyword evidence="2 4" id="KW-0472">Membrane</keyword>
<keyword evidence="3 4" id="KW-0998">Cell outer membrane</keyword>
<evidence type="ECO:0000313" key="8">
    <source>
        <dbReference type="Proteomes" id="UP000604481"/>
    </source>
</evidence>
<reference evidence="7 8" key="1">
    <citation type="submission" date="2020-10" db="EMBL/GenBank/DDBJ databases">
        <title>The genome sequence of Chitinilyticum litopenaei 4Y14.</title>
        <authorList>
            <person name="Liu Y."/>
        </authorList>
    </citation>
    <scope>NUCLEOTIDE SEQUENCE [LARGE SCALE GENOMIC DNA]</scope>
    <source>
        <strain evidence="7 8">4Y14</strain>
    </source>
</reference>
<dbReference type="SMART" id="SM00564">
    <property type="entry name" value="PQQ"/>
    <property type="match status" value="7"/>
</dbReference>
<evidence type="ECO:0000256" key="3">
    <source>
        <dbReference type="ARBA" id="ARBA00023237"/>
    </source>
</evidence>
<proteinExistence type="inferred from homology"/>
<evidence type="ECO:0000256" key="1">
    <source>
        <dbReference type="ARBA" id="ARBA00022729"/>
    </source>
</evidence>
<organism evidence="7 8">
    <name type="scientific">Chitinilyticum piscinae</name>
    <dbReference type="NCBI Taxonomy" id="2866724"/>
    <lineage>
        <taxon>Bacteria</taxon>
        <taxon>Pseudomonadati</taxon>
        <taxon>Pseudomonadota</taxon>
        <taxon>Betaproteobacteria</taxon>
        <taxon>Neisseriales</taxon>
        <taxon>Chitinibacteraceae</taxon>
        <taxon>Chitinilyticum</taxon>
    </lineage>
</organism>
<comment type="subunit">
    <text evidence="4">Part of the Bam complex.</text>
</comment>
<comment type="subcellular location">
    <subcellularLocation>
        <location evidence="4">Cell outer membrane</location>
        <topology evidence="4">Lipid-anchor</topology>
    </subcellularLocation>
</comment>
<feature type="signal peptide" evidence="5">
    <location>
        <begin position="1"/>
        <end position="25"/>
    </location>
</feature>
<evidence type="ECO:0000259" key="6">
    <source>
        <dbReference type="Pfam" id="PF13360"/>
    </source>
</evidence>
<dbReference type="Pfam" id="PF13360">
    <property type="entry name" value="PQQ_2"/>
    <property type="match status" value="1"/>
</dbReference>
<comment type="similarity">
    <text evidence="4">Belongs to the BamB family.</text>
</comment>
<dbReference type="InterPro" id="IPR017687">
    <property type="entry name" value="BamB"/>
</dbReference>
<comment type="caution">
    <text evidence="7">The sequence shown here is derived from an EMBL/GenBank/DDBJ whole genome shotgun (WGS) entry which is preliminary data.</text>
</comment>
<dbReference type="PANTHER" id="PTHR34512">
    <property type="entry name" value="CELL SURFACE PROTEIN"/>
    <property type="match status" value="1"/>
</dbReference>
<evidence type="ECO:0000256" key="5">
    <source>
        <dbReference type="SAM" id="SignalP"/>
    </source>
</evidence>
<keyword evidence="1 4" id="KW-0732">Signal</keyword>
<keyword evidence="4" id="KW-0449">Lipoprotein</keyword>
<evidence type="ECO:0000256" key="2">
    <source>
        <dbReference type="ARBA" id="ARBA00023136"/>
    </source>
</evidence>
<dbReference type="PANTHER" id="PTHR34512:SF30">
    <property type="entry name" value="OUTER MEMBRANE PROTEIN ASSEMBLY FACTOR BAMB"/>
    <property type="match status" value="1"/>
</dbReference>
<dbReference type="PROSITE" id="PS51257">
    <property type="entry name" value="PROKAR_LIPOPROTEIN"/>
    <property type="match status" value="1"/>
</dbReference>
<dbReference type="Gene3D" id="2.130.10.10">
    <property type="entry name" value="YVTN repeat-like/Quinoprotein amine dehydrogenase"/>
    <property type="match status" value="1"/>
</dbReference>
<keyword evidence="4" id="KW-0564">Palmitate</keyword>